<keyword evidence="4" id="KW-1185">Reference proteome</keyword>
<sequence length="440" mass="46729">MPEAHLAHTSDPTINEDGHVLKSRRGLLAAGLALAVVGALGVASTLNAGAEQISGASDQQPAAAPAATVGLATPPALLPWGQRPERIRKGRAGASSRSLRAGGFAAAANDATGSVQPRGRYAPKGRWARNTGLRQERTNIRPPAPPSASPEPSAEPTTAAPAPEETTAAPTATTEPEATETATTAARDAERPAPEPADNTKSAAPEPSGAGNPTPTAYYHYNVGSQDAETDGFYANMYIGKPELARSDYHTLGELALQSADGSQIVEIGWNVDRVVNGDDDPHLFVYHWVNNKESCYNGCGFQQYSKNVKPGDTLPADSVKKFAIQYFNGSWWVAYDSEWIGYFSESLWNDEGVKFNRSGLVQVFGEVAAATENPCTDMGNGKPADVENSTSAFMTTITYINGPELAMWMRSETKAYPLTVVNPRTFRYGGPGSGLCPKR</sequence>
<evidence type="ECO:0000256" key="1">
    <source>
        <dbReference type="SAM" id="MobiDB-lite"/>
    </source>
</evidence>
<dbReference type="EMBL" id="JBHTBJ010000005">
    <property type="protein sequence ID" value="MFC7274255.1"/>
    <property type="molecule type" value="Genomic_DNA"/>
</dbReference>
<organism evidence="3 4">
    <name type="scientific">Paractinoplanes rhizophilus</name>
    <dbReference type="NCBI Taxonomy" id="1416877"/>
    <lineage>
        <taxon>Bacteria</taxon>
        <taxon>Bacillati</taxon>
        <taxon>Actinomycetota</taxon>
        <taxon>Actinomycetes</taxon>
        <taxon>Micromonosporales</taxon>
        <taxon>Micromonosporaceae</taxon>
        <taxon>Paractinoplanes</taxon>
    </lineage>
</organism>
<dbReference type="Pfam" id="PF03080">
    <property type="entry name" value="Neprosin"/>
    <property type="match status" value="1"/>
</dbReference>
<evidence type="ECO:0000259" key="2">
    <source>
        <dbReference type="PROSITE" id="PS52045"/>
    </source>
</evidence>
<accession>A0ABW2HMA6</accession>
<evidence type="ECO:0000313" key="3">
    <source>
        <dbReference type="EMBL" id="MFC7274255.1"/>
    </source>
</evidence>
<dbReference type="InterPro" id="IPR004314">
    <property type="entry name" value="Neprosin"/>
</dbReference>
<feature type="domain" description="Neprosin PEP catalytic" evidence="2">
    <location>
        <begin position="207"/>
        <end position="440"/>
    </location>
</feature>
<feature type="compositionally biased region" description="Low complexity" evidence="1">
    <location>
        <begin position="150"/>
        <end position="186"/>
    </location>
</feature>
<feature type="region of interest" description="Disordered" evidence="1">
    <location>
        <begin position="109"/>
        <end position="220"/>
    </location>
</feature>
<comment type="caution">
    <text evidence="3">The sequence shown here is derived from an EMBL/GenBank/DDBJ whole genome shotgun (WGS) entry which is preliminary data.</text>
</comment>
<dbReference type="Proteomes" id="UP001596548">
    <property type="component" value="Unassembled WGS sequence"/>
</dbReference>
<protein>
    <submittedName>
        <fullName evidence="3">Neprosin family prolyl endopeptidase</fullName>
    </submittedName>
</protein>
<evidence type="ECO:0000313" key="4">
    <source>
        <dbReference type="Proteomes" id="UP001596548"/>
    </source>
</evidence>
<dbReference type="PROSITE" id="PS52045">
    <property type="entry name" value="NEPROSIN_PEP_CD"/>
    <property type="match status" value="1"/>
</dbReference>
<reference evidence="4" key="1">
    <citation type="journal article" date="2019" name="Int. J. Syst. Evol. Microbiol.">
        <title>The Global Catalogue of Microorganisms (GCM) 10K type strain sequencing project: providing services to taxonomists for standard genome sequencing and annotation.</title>
        <authorList>
            <consortium name="The Broad Institute Genomics Platform"/>
            <consortium name="The Broad Institute Genome Sequencing Center for Infectious Disease"/>
            <person name="Wu L."/>
            <person name="Ma J."/>
        </authorList>
    </citation>
    <scope>NUCLEOTIDE SEQUENCE [LARGE SCALE GENOMIC DNA]</scope>
    <source>
        <strain evidence="4">XZYJT-10</strain>
    </source>
</reference>
<name>A0ABW2HMA6_9ACTN</name>
<gene>
    <name evidence="3" type="ORF">ACFQS1_09710</name>
</gene>
<proteinExistence type="predicted"/>
<dbReference type="RefSeq" id="WP_378965974.1">
    <property type="nucleotide sequence ID" value="NZ_JBHTBJ010000005.1"/>
</dbReference>